<dbReference type="EMBL" id="WLXI01000040">
    <property type="protein sequence ID" value="MTD01668.1"/>
    <property type="molecule type" value="Genomic_DNA"/>
</dbReference>
<gene>
    <name evidence="1 5" type="primary">whiA</name>
    <name evidence="5" type="ORF">GKS16_05210</name>
</gene>
<dbReference type="NCBIfam" id="TIGR00647">
    <property type="entry name" value="DNA_bind_WhiA"/>
    <property type="match status" value="1"/>
</dbReference>
<reference evidence="5 6" key="1">
    <citation type="submission" date="2019-11" db="EMBL/GenBank/DDBJ databases">
        <title>Streptococcus uberis isolated from clinical mastitis cases on a southeastern Queensland dairy.</title>
        <authorList>
            <person name="Workentine M.L."/>
            <person name="Price R."/>
            <person name="Olchowy T."/>
        </authorList>
    </citation>
    <scope>NUCLEOTIDE SEQUENCE [LARGE SCALE GENOMIC DNA]</scope>
    <source>
        <strain evidence="5 6">OLC4459-A17</strain>
    </source>
</reference>
<dbReference type="AlphaFoldDB" id="A0A6L6G8V5"/>
<dbReference type="InterPro" id="IPR039518">
    <property type="entry name" value="WhiA_LAGLIDADG_dom"/>
</dbReference>
<dbReference type="Proteomes" id="UP000483839">
    <property type="component" value="Unassembled WGS sequence"/>
</dbReference>
<feature type="domain" description="Sporulation transcription regulator WhiA N-terminal" evidence="3">
    <location>
        <begin position="17"/>
        <end position="99"/>
    </location>
</feature>
<keyword evidence="1" id="KW-0132">Cell division</keyword>
<dbReference type="Gene3D" id="3.10.28.10">
    <property type="entry name" value="Homing endonucleases"/>
    <property type="match status" value="1"/>
</dbReference>
<dbReference type="Pfam" id="PF10298">
    <property type="entry name" value="WhiA_N"/>
    <property type="match status" value="1"/>
</dbReference>
<accession>A0A6L6G8V5</accession>
<feature type="domain" description="Sporulation regulator WhiA C-terminal" evidence="2">
    <location>
        <begin position="217"/>
        <end position="300"/>
    </location>
</feature>
<dbReference type="SUPFAM" id="SSF55608">
    <property type="entry name" value="Homing endonucleases"/>
    <property type="match status" value="1"/>
</dbReference>
<proteinExistence type="inferred from homology"/>
<dbReference type="InterPro" id="IPR023054">
    <property type="entry name" value="Sporulation_regulator_WhiA_C"/>
</dbReference>
<evidence type="ECO:0000256" key="1">
    <source>
        <dbReference type="HAMAP-Rule" id="MF_01420"/>
    </source>
</evidence>
<comment type="caution">
    <text evidence="5">The sequence shown here is derived from an EMBL/GenBank/DDBJ whole genome shotgun (WGS) entry which is preliminary data.</text>
</comment>
<feature type="domain" description="WhiA LAGLIDADG-like" evidence="4">
    <location>
        <begin position="122"/>
        <end position="214"/>
    </location>
</feature>
<organism evidence="5 6">
    <name type="scientific">Streptococcus uberis</name>
    <dbReference type="NCBI Taxonomy" id="1349"/>
    <lineage>
        <taxon>Bacteria</taxon>
        <taxon>Bacillati</taxon>
        <taxon>Bacillota</taxon>
        <taxon>Bacilli</taxon>
        <taxon>Lactobacillales</taxon>
        <taxon>Streptococcaceae</taxon>
        <taxon>Streptococcus</taxon>
    </lineage>
</organism>
<evidence type="ECO:0000259" key="2">
    <source>
        <dbReference type="Pfam" id="PF02650"/>
    </source>
</evidence>
<dbReference type="Pfam" id="PF14527">
    <property type="entry name" value="LAGLIDADG_WhiA"/>
    <property type="match status" value="1"/>
</dbReference>
<evidence type="ECO:0000259" key="3">
    <source>
        <dbReference type="Pfam" id="PF10298"/>
    </source>
</evidence>
<dbReference type="GO" id="GO:0051301">
    <property type="term" value="P:cell division"/>
    <property type="evidence" value="ECO:0007669"/>
    <property type="project" value="UniProtKB-UniRule"/>
</dbReference>
<dbReference type="Pfam" id="PF02650">
    <property type="entry name" value="HTH_WhiA"/>
    <property type="match status" value="1"/>
</dbReference>
<evidence type="ECO:0000313" key="5">
    <source>
        <dbReference type="EMBL" id="MTD01668.1"/>
    </source>
</evidence>
<protein>
    <recommendedName>
        <fullName evidence="1">Probable cell division protein WhiA</fullName>
    </recommendedName>
</protein>
<keyword evidence="1" id="KW-0131">Cell cycle</keyword>
<dbReference type="GO" id="GO:0003677">
    <property type="term" value="F:DNA binding"/>
    <property type="evidence" value="ECO:0007669"/>
    <property type="project" value="UniProtKB-UniRule"/>
</dbReference>
<comment type="function">
    <text evidence="1">Involved in cell division and chromosome segregation.</text>
</comment>
<comment type="similarity">
    <text evidence="1">Belongs to the WhiA family.</text>
</comment>
<sequence>MSFTTKVKEELIHQSTTDKKELSAIIKLSGSLSLNQQALTLAITTENAKIARYIYSLFESYYAIQPEIKYHQKTNLKKNRVYTVLINQMVDKILSDLKLADSFFGLETGIESEVLTDDKLGRFYLKGAFLASGTVRDPESGKYQLEIYSVYLDHAQDLAKLLHKFMLDAKTIEHKSGAITYLQKAEDIMDFLIVIGAMESKDAFESVKLLREARNDINRANNAETANIAKTIKASMKTINNIVKIMETVGLESLPIELQQIAQMRINHPDYSIQDIADHLEFPLSKSGVNHRLRKLNKIADDL</sequence>
<dbReference type="RefSeq" id="WP_046387975.1">
    <property type="nucleotide sequence ID" value="NZ_JADFAY010000014.1"/>
</dbReference>
<dbReference type="PANTHER" id="PTHR37307:SF1">
    <property type="entry name" value="CELL DIVISION PROTEIN WHIA-RELATED"/>
    <property type="match status" value="1"/>
</dbReference>
<name>A0A6L6G8V5_STRUB</name>
<dbReference type="InterPro" id="IPR003802">
    <property type="entry name" value="Sporulation_regulator_WhiA"/>
</dbReference>
<dbReference type="HAMAP" id="MF_01420">
    <property type="entry name" value="HTH_type_WhiA"/>
    <property type="match status" value="1"/>
</dbReference>
<dbReference type="InterPro" id="IPR027434">
    <property type="entry name" value="Homing_endonucl"/>
</dbReference>
<evidence type="ECO:0000259" key="4">
    <source>
        <dbReference type="Pfam" id="PF14527"/>
    </source>
</evidence>
<keyword evidence="1 5" id="KW-0238">DNA-binding</keyword>
<dbReference type="PANTHER" id="PTHR37307">
    <property type="entry name" value="CELL DIVISION PROTEIN WHIA-RELATED"/>
    <property type="match status" value="1"/>
</dbReference>
<evidence type="ECO:0000313" key="6">
    <source>
        <dbReference type="Proteomes" id="UP000483839"/>
    </source>
</evidence>
<dbReference type="InterPro" id="IPR018478">
    <property type="entry name" value="Sporu_reg_WhiA_N_dom"/>
</dbReference>
<dbReference type="GO" id="GO:0043937">
    <property type="term" value="P:regulation of sporulation"/>
    <property type="evidence" value="ECO:0007669"/>
    <property type="project" value="InterPro"/>
</dbReference>